<name>A0A7C2VN45_9CREN</name>
<dbReference type="PANTHER" id="PTHR34719:SF2">
    <property type="entry name" value="NICKEL-RESPONSIVE REGULATOR"/>
    <property type="match status" value="1"/>
</dbReference>
<dbReference type="EMBL" id="JADEZV010000003">
    <property type="protein sequence ID" value="MBE9391498.1"/>
    <property type="molecule type" value="Genomic_DNA"/>
</dbReference>
<evidence type="ECO:0000313" key="8">
    <source>
        <dbReference type="EMBL" id="HEW63641.1"/>
    </source>
</evidence>
<gene>
    <name evidence="8" type="ORF">ENO39_01080</name>
    <name evidence="9" type="ORF">IOK49_05355</name>
</gene>
<dbReference type="Pfam" id="PF08753">
    <property type="entry name" value="NikR_C"/>
    <property type="match status" value="1"/>
</dbReference>
<reference evidence="8" key="1">
    <citation type="journal article" date="2020" name="mSystems">
        <title>Genome- and Community-Level Interaction Insights into Carbon Utilization and Element Cycling Functions of Hydrothermarchaeota in Hydrothermal Sediment.</title>
        <authorList>
            <person name="Zhou Z."/>
            <person name="Liu Y."/>
            <person name="Xu W."/>
            <person name="Pan J."/>
            <person name="Luo Z.H."/>
            <person name="Li M."/>
        </authorList>
    </citation>
    <scope>NUCLEOTIDE SEQUENCE [LARGE SCALE GENOMIC DNA]</scope>
    <source>
        <strain evidence="8">SpSt-1261</strain>
    </source>
</reference>
<evidence type="ECO:0000313" key="9">
    <source>
        <dbReference type="EMBL" id="MBE9391498.1"/>
    </source>
</evidence>
<dbReference type="Gene3D" id="3.30.70.1150">
    <property type="entry name" value="ACT-like. Chain A, domain 2"/>
    <property type="match status" value="1"/>
</dbReference>
<organism evidence="8">
    <name type="scientific">Fervidicoccus fontis</name>
    <dbReference type="NCBI Taxonomy" id="683846"/>
    <lineage>
        <taxon>Archaea</taxon>
        <taxon>Thermoproteota</taxon>
        <taxon>Thermoprotei</taxon>
        <taxon>Fervidicoccales</taxon>
        <taxon>Fervidicoccaceae</taxon>
        <taxon>Fervidicoccus</taxon>
    </lineage>
</organism>
<feature type="binding site" evidence="6">
    <location>
        <position position="92"/>
    </location>
    <ligand>
        <name>Ni(2+)</name>
        <dbReference type="ChEBI" id="CHEBI:49786"/>
    </ligand>
</feature>
<dbReference type="GO" id="GO:0010045">
    <property type="term" value="P:response to nickel cation"/>
    <property type="evidence" value="ECO:0007669"/>
    <property type="project" value="InterPro"/>
</dbReference>
<dbReference type="Proteomes" id="UP000886076">
    <property type="component" value="Unassembled WGS sequence"/>
</dbReference>
<dbReference type="InterPro" id="IPR045865">
    <property type="entry name" value="ACT-like_dom_sf"/>
</dbReference>
<dbReference type="PANTHER" id="PTHR34719">
    <property type="entry name" value="NICKEL-RESPONSIVE REGULATOR"/>
    <property type="match status" value="1"/>
</dbReference>
<keyword evidence="4 6" id="KW-0238">DNA-binding</keyword>
<feature type="domain" description="Transcription factor NikR nickel binding C-terminal" evidence="7">
    <location>
        <begin position="58"/>
        <end position="133"/>
    </location>
</feature>
<evidence type="ECO:0000256" key="1">
    <source>
        <dbReference type="ARBA" id="ARBA00022596"/>
    </source>
</evidence>
<dbReference type="InterPro" id="IPR027271">
    <property type="entry name" value="Acetolactate_synth/TF_NikR_C"/>
</dbReference>
<evidence type="ECO:0000259" key="7">
    <source>
        <dbReference type="Pfam" id="PF08753"/>
    </source>
</evidence>
<keyword evidence="2 6" id="KW-0479">Metal-binding</keyword>
<evidence type="ECO:0000256" key="3">
    <source>
        <dbReference type="ARBA" id="ARBA00023015"/>
    </source>
</evidence>
<comment type="similarity">
    <text evidence="6">Belongs to the transcriptional regulatory CopG/NikR family.</text>
</comment>
<dbReference type="EMBL" id="DSFH01000020">
    <property type="protein sequence ID" value="HEW63641.1"/>
    <property type="molecule type" value="Genomic_DNA"/>
</dbReference>
<proteinExistence type="inferred from homology"/>
<feature type="binding site" evidence="6">
    <location>
        <position position="100"/>
    </location>
    <ligand>
        <name>Ni(2+)</name>
        <dbReference type="ChEBI" id="CHEBI:49786"/>
    </ligand>
</feature>
<protein>
    <recommendedName>
        <fullName evidence="6">Putative nickel-responsive regulator</fullName>
    </recommendedName>
</protein>
<reference evidence="9" key="2">
    <citation type="submission" date="2020-10" db="EMBL/GenBank/DDBJ databases">
        <title>Fervidococcus fontis strain 3639Fd - the first crenarchaeon capable of growth on lipids.</title>
        <authorList>
            <person name="Kochetkova T.V."/>
            <person name="Elcheninov A.G."/>
            <person name="Toschakov S.V."/>
            <person name="Kublanov I.V."/>
        </authorList>
    </citation>
    <scope>NUCLEOTIDE SEQUENCE</scope>
    <source>
        <strain evidence="9">3639Fd</strain>
    </source>
</reference>
<sequence length="138" mass="15692">MARLLVVKFGVSFPYELYKELEEVSKELGINSRSKALQNAASEFVARNRWLLSKGSVAGAIIMLYNHETGRLEEKITDIQHEYMDVIVSALHVHVSKEECLLIIAIKGEVSRIKRLYQSLSGLHGVMQIQYSIVPYKK</sequence>
<dbReference type="GO" id="GO:0003677">
    <property type="term" value="F:DNA binding"/>
    <property type="evidence" value="ECO:0007669"/>
    <property type="project" value="UniProtKB-KW"/>
</dbReference>
<evidence type="ECO:0000256" key="2">
    <source>
        <dbReference type="ARBA" id="ARBA00022723"/>
    </source>
</evidence>
<dbReference type="InterPro" id="IPR014864">
    <property type="entry name" value="TF_NikR_Ni-bd_C"/>
</dbReference>
<comment type="caution">
    <text evidence="8">The sequence shown here is derived from an EMBL/GenBank/DDBJ whole genome shotgun (WGS) entry which is preliminary data.</text>
</comment>
<comment type="function">
    <text evidence="6">Transcriptional regulator.</text>
</comment>
<keyword evidence="5 6" id="KW-0804">Transcription</keyword>
<dbReference type="HAMAP" id="MF_00476">
    <property type="entry name" value="NikR"/>
    <property type="match status" value="1"/>
</dbReference>
<dbReference type="SUPFAM" id="SSF55021">
    <property type="entry name" value="ACT-like"/>
    <property type="match status" value="1"/>
</dbReference>
<dbReference type="GO" id="GO:0003700">
    <property type="term" value="F:DNA-binding transcription factor activity"/>
    <property type="evidence" value="ECO:0007669"/>
    <property type="project" value="UniProtKB-UniRule"/>
</dbReference>
<dbReference type="InterPro" id="IPR010985">
    <property type="entry name" value="Ribbon_hlx_hlx"/>
</dbReference>
<dbReference type="GO" id="GO:0016151">
    <property type="term" value="F:nickel cation binding"/>
    <property type="evidence" value="ECO:0007669"/>
    <property type="project" value="UniProtKB-UniRule"/>
</dbReference>
<dbReference type="SUPFAM" id="SSF47598">
    <property type="entry name" value="Ribbon-helix-helix"/>
    <property type="match status" value="1"/>
</dbReference>
<dbReference type="InterPro" id="IPR022988">
    <property type="entry name" value="Ni_resp_reg_NikR"/>
</dbReference>
<dbReference type="OMA" id="HDNCLEV"/>
<comment type="cofactor">
    <cofactor evidence="6">
        <name>Ni(2+)</name>
        <dbReference type="ChEBI" id="CHEBI:49786"/>
    </cofactor>
    <text evidence="6">Binds 1 nickel ion per subunit.</text>
</comment>
<dbReference type="Proteomes" id="UP000652307">
    <property type="component" value="Unassembled WGS sequence"/>
</dbReference>
<dbReference type="InterPro" id="IPR013321">
    <property type="entry name" value="Arc_rbn_hlx_hlx"/>
</dbReference>
<feature type="binding site" evidence="6">
    <location>
        <position position="81"/>
    </location>
    <ligand>
        <name>Ni(2+)</name>
        <dbReference type="ChEBI" id="CHEBI:49786"/>
    </ligand>
</feature>
<dbReference type="AlphaFoldDB" id="A0A7C2VN45"/>
<accession>A0A7C2VN45</accession>
<dbReference type="RefSeq" id="WP_014558095.1">
    <property type="nucleotide sequence ID" value="NZ_DSFH01000020.1"/>
</dbReference>
<keyword evidence="1 6" id="KW-0533">Nickel</keyword>
<dbReference type="InterPro" id="IPR050192">
    <property type="entry name" value="CopG/NikR_regulator"/>
</dbReference>
<keyword evidence="3 6" id="KW-0805">Transcription regulation</keyword>
<evidence type="ECO:0000256" key="6">
    <source>
        <dbReference type="HAMAP-Rule" id="MF_00476"/>
    </source>
</evidence>
<dbReference type="Gene3D" id="1.10.1220.10">
    <property type="entry name" value="Met repressor-like"/>
    <property type="match status" value="1"/>
</dbReference>
<evidence type="ECO:0000256" key="5">
    <source>
        <dbReference type="ARBA" id="ARBA00023163"/>
    </source>
</evidence>
<feature type="binding site" evidence="6">
    <location>
        <position position="94"/>
    </location>
    <ligand>
        <name>Ni(2+)</name>
        <dbReference type="ChEBI" id="CHEBI:49786"/>
    </ligand>
</feature>
<evidence type="ECO:0000256" key="4">
    <source>
        <dbReference type="ARBA" id="ARBA00023125"/>
    </source>
</evidence>